<keyword evidence="7" id="KW-0812">Transmembrane</keyword>
<evidence type="ECO:0000256" key="7">
    <source>
        <dbReference type="SAM" id="Phobius"/>
    </source>
</evidence>
<keyword evidence="4" id="KW-0732">Signal</keyword>
<dbReference type="GO" id="GO:0042121">
    <property type="term" value="P:alginic acid biosynthetic process"/>
    <property type="evidence" value="ECO:0007669"/>
    <property type="project" value="UniProtKB-KW"/>
</dbReference>
<name>A0A975A1R0_9BACT</name>
<accession>A0A975A1R0</accession>
<dbReference type="GO" id="GO:0016740">
    <property type="term" value="F:transferase activity"/>
    <property type="evidence" value="ECO:0007669"/>
    <property type="project" value="UniProtKB-KW"/>
</dbReference>
<evidence type="ECO:0000313" key="10">
    <source>
        <dbReference type="Proteomes" id="UP000662783"/>
    </source>
</evidence>
<evidence type="ECO:0000256" key="2">
    <source>
        <dbReference type="ARBA" id="ARBA00005182"/>
    </source>
</evidence>
<evidence type="ECO:0000259" key="8">
    <source>
        <dbReference type="Pfam" id="PF16822"/>
    </source>
</evidence>
<keyword evidence="10" id="KW-1185">Reference proteome</keyword>
<dbReference type="RefSeq" id="WP_205722604.1">
    <property type="nucleotide sequence ID" value="NZ_CP070608.1"/>
</dbReference>
<sequence length="379" mass="44582">MLKFRQYIFPFIFLLIVFLPLLDTIFNVLPENKNIENRTLATISLDSTDFSEIPVELQEYFKDNFHGRSLFFDMNMKIKRSLSSKPFKDNSLVIGKNGWYFSNFQHVIDDYRAVRPFTESEVYEIRRSLEKCKEDLADLGIKYYLLIVPNKHTIYSDQLPDYINKIGTKSRLEQLLPSLREANIPIVDIRDVMLESKDSTLYFKTDSHWNLNGSFIGYQELFNKIHSDFPEIKPFQKSDFHLREYEKIGGDIVSMMGMENEIKDTFIEYSPKNGYLYKEANTGDYEMPNPKIFHPELTVSAFEGGNTNLKAVVFKDSYAGYMQQFLNQHFQRTVYIWGHNYQLNKEIVEKESPDMVIQIIVERYLYTLLEASEVNTEAN</sequence>
<gene>
    <name evidence="9" type="ORF">JR347_03165</name>
</gene>
<feature type="domain" description="AlgX/AlgJ SGNH hydrolase-like" evidence="8">
    <location>
        <begin position="92"/>
        <end position="260"/>
    </location>
</feature>
<feature type="transmembrane region" description="Helical" evidence="7">
    <location>
        <begin position="7"/>
        <end position="29"/>
    </location>
</feature>
<dbReference type="GO" id="GO:0042597">
    <property type="term" value="C:periplasmic space"/>
    <property type="evidence" value="ECO:0007669"/>
    <property type="project" value="UniProtKB-SubCell"/>
</dbReference>
<evidence type="ECO:0000256" key="4">
    <source>
        <dbReference type="ARBA" id="ARBA00022729"/>
    </source>
</evidence>
<evidence type="ECO:0000313" key="9">
    <source>
        <dbReference type="EMBL" id="QSE98096.1"/>
    </source>
</evidence>
<dbReference type="AlphaFoldDB" id="A0A975A1R0"/>
<dbReference type="Pfam" id="PF16822">
    <property type="entry name" value="ALGX"/>
    <property type="match status" value="1"/>
</dbReference>
<keyword evidence="6" id="KW-0016">Alginate biosynthesis</keyword>
<comment type="subcellular location">
    <subcellularLocation>
        <location evidence="1">Periplasm</location>
    </subcellularLocation>
</comment>
<proteinExistence type="predicted"/>
<protein>
    <recommendedName>
        <fullName evidence="8">AlgX/AlgJ SGNH hydrolase-like domain-containing protein</fullName>
    </recommendedName>
</protein>
<evidence type="ECO:0000256" key="6">
    <source>
        <dbReference type="ARBA" id="ARBA00022841"/>
    </source>
</evidence>
<keyword evidence="7" id="KW-0472">Membrane</keyword>
<comment type="pathway">
    <text evidence="2">Glycan biosynthesis; alginate biosynthesis.</text>
</comment>
<dbReference type="InterPro" id="IPR031811">
    <property type="entry name" value="ALGX/ALGJ_SGNH-like"/>
</dbReference>
<evidence type="ECO:0000256" key="5">
    <source>
        <dbReference type="ARBA" id="ARBA00022764"/>
    </source>
</evidence>
<organism evidence="9 10">
    <name type="scientific">Fulvivirga lutea</name>
    <dbReference type="NCBI Taxonomy" id="2810512"/>
    <lineage>
        <taxon>Bacteria</taxon>
        <taxon>Pseudomonadati</taxon>
        <taxon>Bacteroidota</taxon>
        <taxon>Cytophagia</taxon>
        <taxon>Cytophagales</taxon>
        <taxon>Fulvivirgaceae</taxon>
        <taxon>Fulvivirga</taxon>
    </lineage>
</organism>
<keyword evidence="7" id="KW-1133">Transmembrane helix</keyword>
<keyword evidence="5" id="KW-0574">Periplasm</keyword>
<dbReference type="Proteomes" id="UP000662783">
    <property type="component" value="Chromosome"/>
</dbReference>
<dbReference type="EMBL" id="CP070608">
    <property type="protein sequence ID" value="QSE98096.1"/>
    <property type="molecule type" value="Genomic_DNA"/>
</dbReference>
<dbReference type="KEGG" id="fuv:JR347_03165"/>
<evidence type="ECO:0000256" key="3">
    <source>
        <dbReference type="ARBA" id="ARBA00022679"/>
    </source>
</evidence>
<keyword evidence="3" id="KW-0808">Transferase</keyword>
<reference evidence="9" key="1">
    <citation type="submission" date="2021-02" db="EMBL/GenBank/DDBJ databases">
        <title>Fulvivirga sp. S481 isolated from sea water.</title>
        <authorList>
            <person name="Bae S.S."/>
            <person name="Baek K."/>
        </authorList>
    </citation>
    <scope>NUCLEOTIDE SEQUENCE</scope>
    <source>
        <strain evidence="9">S481</strain>
    </source>
</reference>
<evidence type="ECO:0000256" key="1">
    <source>
        <dbReference type="ARBA" id="ARBA00004418"/>
    </source>
</evidence>